<name>A0A267F214_9PLAT</name>
<feature type="compositionally biased region" description="Polar residues" evidence="2">
    <location>
        <begin position="18"/>
        <end position="29"/>
    </location>
</feature>
<evidence type="ECO:0000313" key="4">
    <source>
        <dbReference type="Proteomes" id="UP000215902"/>
    </source>
</evidence>
<accession>A0A267F214</accession>
<feature type="compositionally biased region" description="Polar residues" evidence="2">
    <location>
        <begin position="70"/>
        <end position="107"/>
    </location>
</feature>
<comment type="caution">
    <text evidence="3">The sequence shown here is derived from an EMBL/GenBank/DDBJ whole genome shotgun (WGS) entry which is preliminary data.</text>
</comment>
<sequence>MAHQPMFHAIELDGEDSGISNESLTSHNTFLKRAHHQGYSMSQPEQDSVLQQQQQQPTGAELYNHPMAMSSISEVPSPTSTKPPNFGQLQTQQSQPHSLPSHRQQANGEDGGGEVVDEEGNSADFPRNGRMTQSLTYGRGVSVQTRRQMLAHSLAMLGHETRAKQKDLDRREREVQVATNKATEQVEYMLKLTDKLHKYEDENSRLRQQVELFEAETSKLLDDLQEKDAELDEKEDELARCNAYCDELLEELGRSRQDIAQIRAKADELRVEKVVLSKNRADGQKSLNEWEEMKRANLKLQRQAAHAEKEAKRAQREALAMRESLEELQAEHQRLVDDFGDDSRSKKELLQIIRRLAEDKIVWESYCARLLNKAVTAAPQMLCLDRKPASAEAGTAAAAAAAADPEAGVTSDSDEHSSDSRWESLFNRLLRSVMQNDPKLADCVIEADSAAAAAAAALTADNKKAKPELASH</sequence>
<feature type="region of interest" description="Disordered" evidence="2">
    <location>
        <begin position="396"/>
        <end position="420"/>
    </location>
</feature>
<keyword evidence="4" id="KW-1185">Reference proteome</keyword>
<dbReference type="AlphaFoldDB" id="A0A267F214"/>
<evidence type="ECO:0000256" key="2">
    <source>
        <dbReference type="SAM" id="MobiDB-lite"/>
    </source>
</evidence>
<feature type="compositionally biased region" description="Acidic residues" evidence="2">
    <location>
        <begin position="111"/>
        <end position="121"/>
    </location>
</feature>
<evidence type="ECO:0000256" key="1">
    <source>
        <dbReference type="SAM" id="Coils"/>
    </source>
</evidence>
<organism evidence="3 4">
    <name type="scientific">Macrostomum lignano</name>
    <dbReference type="NCBI Taxonomy" id="282301"/>
    <lineage>
        <taxon>Eukaryota</taxon>
        <taxon>Metazoa</taxon>
        <taxon>Spiralia</taxon>
        <taxon>Lophotrochozoa</taxon>
        <taxon>Platyhelminthes</taxon>
        <taxon>Rhabditophora</taxon>
        <taxon>Macrostomorpha</taxon>
        <taxon>Macrostomida</taxon>
        <taxon>Macrostomidae</taxon>
        <taxon>Macrostomum</taxon>
    </lineage>
</organism>
<feature type="coiled-coil region" evidence="1">
    <location>
        <begin position="189"/>
        <end position="338"/>
    </location>
</feature>
<keyword evidence="1" id="KW-0175">Coiled coil</keyword>
<proteinExistence type="predicted"/>
<feature type="region of interest" description="Disordered" evidence="2">
    <location>
        <begin position="1"/>
        <end position="133"/>
    </location>
</feature>
<evidence type="ECO:0000313" key="3">
    <source>
        <dbReference type="EMBL" id="PAA67791.1"/>
    </source>
</evidence>
<dbReference type="EMBL" id="NIVC01001454">
    <property type="protein sequence ID" value="PAA67791.1"/>
    <property type="molecule type" value="Genomic_DNA"/>
</dbReference>
<gene>
    <name evidence="3" type="ORF">BOX15_Mlig003255g2</name>
</gene>
<feature type="compositionally biased region" description="Polar residues" evidence="2">
    <location>
        <begin position="39"/>
        <end position="50"/>
    </location>
</feature>
<dbReference type="Proteomes" id="UP000215902">
    <property type="component" value="Unassembled WGS sequence"/>
</dbReference>
<reference evidence="3 4" key="1">
    <citation type="submission" date="2017-06" db="EMBL/GenBank/DDBJ databases">
        <title>A platform for efficient transgenesis in Macrostomum lignano, a flatworm model organism for stem cell research.</title>
        <authorList>
            <person name="Berezikov E."/>
        </authorList>
    </citation>
    <scope>NUCLEOTIDE SEQUENCE [LARGE SCALE GENOMIC DNA]</scope>
    <source>
        <strain evidence="3">DV1</strain>
        <tissue evidence="3">Whole organism</tissue>
    </source>
</reference>
<feature type="compositionally biased region" description="Low complexity" evidence="2">
    <location>
        <begin position="396"/>
        <end position="408"/>
    </location>
</feature>
<protein>
    <submittedName>
        <fullName evidence="3">Uncharacterized protein</fullName>
    </submittedName>
</protein>